<dbReference type="Proteomes" id="UP001229355">
    <property type="component" value="Chromosome 2"/>
</dbReference>
<protein>
    <submittedName>
        <fullName evidence="1">Uncharacterized protein</fullName>
    </submittedName>
</protein>
<organism evidence="1 2">
    <name type="scientific">Sinorhizobium garamanticum</name>
    <dbReference type="NCBI Taxonomy" id="680247"/>
    <lineage>
        <taxon>Bacteria</taxon>
        <taxon>Pseudomonadati</taxon>
        <taxon>Pseudomonadota</taxon>
        <taxon>Alphaproteobacteria</taxon>
        <taxon>Hyphomicrobiales</taxon>
        <taxon>Rhizobiaceae</taxon>
        <taxon>Sinorhizobium/Ensifer group</taxon>
        <taxon>Sinorhizobium</taxon>
    </lineage>
</organism>
<reference evidence="1 2" key="1">
    <citation type="submission" date="2023-03" db="EMBL/GenBank/DDBJ databases">
        <authorList>
            <person name="Kaur S."/>
            <person name="Espinosa-Saiz D."/>
            <person name="Velazquez E."/>
            <person name="Menendez E."/>
            <person name="diCenzo G.C."/>
        </authorList>
    </citation>
    <scope>NUCLEOTIDE SEQUENCE [LARGE SCALE GENOMIC DNA]</scope>
    <source>
        <strain evidence="1 2">LMG 24692</strain>
    </source>
</reference>
<gene>
    <name evidence="1" type="ORF">PZN02_004690</name>
</gene>
<dbReference type="RefSeq" id="WP_280663044.1">
    <property type="nucleotide sequence ID" value="NZ_CP120374.1"/>
</dbReference>
<evidence type="ECO:0000313" key="1">
    <source>
        <dbReference type="EMBL" id="WEX91079.1"/>
    </source>
</evidence>
<dbReference type="EMBL" id="CP120374">
    <property type="protein sequence ID" value="WEX91079.1"/>
    <property type="molecule type" value="Genomic_DNA"/>
</dbReference>
<sequence>MSLADFLTSPVPDGVSFIPYGEANLYLRVKRKTETHRLVVIFSAAATRAPDRRAPFFHGVKISDVLNSNVLLIDDIAHQFGEDVSIGWHVGTRDINTQQIMPQIINHVASQLDATDIVLAGGSAGGFAALYYGSVIPSTVMVVNPQTDVLRYYIRHVQTYLSSCFGWSEGEDMRSPLGDRIVSLPPHLAINPLRRAVYFQNNDDTHHLERHAYPLLKALGGWGGPRDASHHGIDFYFRRWGEGHAPMPPAVFADCLNHILSHGVEGVSEAMSKSLGAQPA</sequence>
<name>A0ABY8DJK0_9HYPH</name>
<dbReference type="SUPFAM" id="SSF53474">
    <property type="entry name" value="alpha/beta-Hydrolases"/>
    <property type="match status" value="1"/>
</dbReference>
<dbReference type="InterPro" id="IPR029058">
    <property type="entry name" value="AB_hydrolase_fold"/>
</dbReference>
<accession>A0ABY8DJK0</accession>
<keyword evidence="2" id="KW-1185">Reference proteome</keyword>
<proteinExistence type="predicted"/>
<evidence type="ECO:0000313" key="2">
    <source>
        <dbReference type="Proteomes" id="UP001229355"/>
    </source>
</evidence>